<keyword evidence="1" id="KW-0547">Nucleotide-binding</keyword>
<comment type="caution">
    <text evidence="4">The sequence shown here is derived from an EMBL/GenBank/DDBJ whole genome shotgun (WGS) entry which is preliminary data.</text>
</comment>
<dbReference type="InterPro" id="IPR032781">
    <property type="entry name" value="ABC_tran_Xtn"/>
</dbReference>
<dbReference type="Proteomes" id="UP000784880">
    <property type="component" value="Unassembled WGS sequence"/>
</dbReference>
<reference evidence="4 5" key="1">
    <citation type="submission" date="2021-06" db="EMBL/GenBank/DDBJ databases">
        <title>Bacillus sp. RD4P76, an endophyte from a halophyte.</title>
        <authorList>
            <person name="Sun J.-Q."/>
        </authorList>
    </citation>
    <scope>NUCLEOTIDE SEQUENCE [LARGE SCALE GENOMIC DNA]</scope>
    <source>
        <strain evidence="4 5">CGMCC 1.15917</strain>
    </source>
</reference>
<organism evidence="4 5">
    <name type="scientific">Evansella tamaricis</name>
    <dbReference type="NCBI Taxonomy" id="2069301"/>
    <lineage>
        <taxon>Bacteria</taxon>
        <taxon>Bacillati</taxon>
        <taxon>Bacillota</taxon>
        <taxon>Bacilli</taxon>
        <taxon>Bacillales</taxon>
        <taxon>Bacillaceae</taxon>
        <taxon>Evansella</taxon>
    </lineage>
</organism>
<dbReference type="PANTHER" id="PTHR42855:SF2">
    <property type="entry name" value="DRUG RESISTANCE ABC TRANSPORTER,ATP-BINDING PROTEIN"/>
    <property type="match status" value="1"/>
</dbReference>
<sequence>MTIIQVRNVDKSYGDKQIFKSMSFDIKKGEKIGLVGWNGTGKTTLVKLLMGFLHPDKGTVKMVSLNRQIGYLPQSTDYTIDYHIKHKNGSLLHQTSELGLEKIYDWEDIRFDHLSGGEKLKLSLAEIWEGQPSILILDEPTNHLDLQGINWLIEKINSFEGSAIIISHDRYFLDKIVSKIMEIEDFNVKEYKGNYTTYQELKKMEREKHRRDYEKQQNKISLIYEQIATLKQWSTKGHREAGKTGVSLESGIKEYGRVQAKKKDKQIKSKLNRLELQLSQDEVEKPKDETSISFQFEADGKRGKRILEAQNVSKTFGQKILFQSSYFYVKQGEKIGLFGSNGAGKTTFIKMLLGQEEVSSGKLWKSESLKIAYLSQDVNDLPVQKSALEFLDIPERERISKARTILANMGLKNKQLSEPMETLSLGQRTRVKLVYMILQDYDVLILDEPTNHLDLPSREQLEETLKYYTGTLIIVSHDHYFMEKLCDKLLIIENKEIKRIEMGLKEYEERKNRKSAGDSQEELWVIETKITELLGKLPLFLRDTEEYQRINGELIALMSQKNTIIRNK</sequence>
<evidence type="ECO:0000259" key="3">
    <source>
        <dbReference type="PROSITE" id="PS50893"/>
    </source>
</evidence>
<dbReference type="Pfam" id="PF00005">
    <property type="entry name" value="ABC_tran"/>
    <property type="match status" value="2"/>
</dbReference>
<dbReference type="InterPro" id="IPR003439">
    <property type="entry name" value="ABC_transporter-like_ATP-bd"/>
</dbReference>
<feature type="domain" description="ABC transporter" evidence="3">
    <location>
        <begin position="307"/>
        <end position="519"/>
    </location>
</feature>
<dbReference type="NCBIfam" id="NF000355">
    <property type="entry name" value="ribo_prot_ABC_F"/>
    <property type="match status" value="1"/>
</dbReference>
<proteinExistence type="predicted"/>
<dbReference type="PROSITE" id="PS50893">
    <property type="entry name" value="ABC_TRANSPORTER_2"/>
    <property type="match status" value="2"/>
</dbReference>
<dbReference type="CDD" id="cd03221">
    <property type="entry name" value="ABCF_EF-3"/>
    <property type="match status" value="2"/>
</dbReference>
<dbReference type="RefSeq" id="WP_217067298.1">
    <property type="nucleotide sequence ID" value="NZ_JAHQCS010000121.1"/>
</dbReference>
<dbReference type="InterPro" id="IPR003593">
    <property type="entry name" value="AAA+_ATPase"/>
</dbReference>
<evidence type="ECO:0000256" key="1">
    <source>
        <dbReference type="ARBA" id="ARBA00022741"/>
    </source>
</evidence>
<feature type="domain" description="ABC transporter" evidence="3">
    <location>
        <begin position="4"/>
        <end position="210"/>
    </location>
</feature>
<dbReference type="Pfam" id="PF12848">
    <property type="entry name" value="ABC_tran_Xtn"/>
    <property type="match status" value="1"/>
</dbReference>
<dbReference type="SMART" id="SM00382">
    <property type="entry name" value="AAA"/>
    <property type="match status" value="2"/>
</dbReference>
<dbReference type="InterPro" id="IPR051309">
    <property type="entry name" value="ABCF_ATPase"/>
</dbReference>
<evidence type="ECO:0000313" key="4">
    <source>
        <dbReference type="EMBL" id="MBU9713129.1"/>
    </source>
</evidence>
<keyword evidence="2" id="KW-0067">ATP-binding</keyword>
<name>A0ABS6JHI9_9BACI</name>
<evidence type="ECO:0000313" key="5">
    <source>
        <dbReference type="Proteomes" id="UP000784880"/>
    </source>
</evidence>
<gene>
    <name evidence="4" type="primary">abc-f</name>
    <name evidence="4" type="ORF">KS419_15465</name>
</gene>
<keyword evidence="5" id="KW-1185">Reference proteome</keyword>
<dbReference type="EMBL" id="JAHQCS010000121">
    <property type="protein sequence ID" value="MBU9713129.1"/>
    <property type="molecule type" value="Genomic_DNA"/>
</dbReference>
<dbReference type="PANTHER" id="PTHR42855">
    <property type="entry name" value="ABC TRANSPORTER ATP-BINDING SUBUNIT"/>
    <property type="match status" value="1"/>
</dbReference>
<evidence type="ECO:0000256" key="2">
    <source>
        <dbReference type="ARBA" id="ARBA00022840"/>
    </source>
</evidence>
<accession>A0ABS6JHI9</accession>
<protein>
    <submittedName>
        <fullName evidence="4">ABC-F type ribosomal protection protein</fullName>
    </submittedName>
</protein>